<keyword evidence="11 14" id="KW-0408">Iron</keyword>
<comment type="function">
    <text evidence="2">May be involved in the metabolism of insect hormones and in the breakdown of synthetic insecticides.</text>
</comment>
<dbReference type="GO" id="GO:0005506">
    <property type="term" value="F:iron ion binding"/>
    <property type="evidence" value="ECO:0007669"/>
    <property type="project" value="InterPro"/>
</dbReference>
<dbReference type="Proteomes" id="UP000326759">
    <property type="component" value="Unassembled WGS sequence"/>
</dbReference>
<dbReference type="Gene3D" id="1.10.630.10">
    <property type="entry name" value="Cytochrome P450"/>
    <property type="match status" value="1"/>
</dbReference>
<dbReference type="PROSITE" id="PS00086">
    <property type="entry name" value="CYTOCHROME_P450"/>
    <property type="match status" value="1"/>
</dbReference>
<evidence type="ECO:0000256" key="13">
    <source>
        <dbReference type="ARBA" id="ARBA00023136"/>
    </source>
</evidence>
<comment type="similarity">
    <text evidence="5 15">Belongs to the cytochrome P450 family.</text>
</comment>
<dbReference type="PANTHER" id="PTHR24300:SF375">
    <property type="entry name" value="CYTOCHROME P450 FAMILY"/>
    <property type="match status" value="1"/>
</dbReference>
<dbReference type="OrthoDB" id="1055148at2759"/>
<protein>
    <submittedName>
        <fullName evidence="16">Cytochrome P450 2L1</fullName>
    </submittedName>
</protein>
<dbReference type="GO" id="GO:0016712">
    <property type="term" value="F:oxidoreductase activity, acting on paired donors, with incorporation or reduction of molecular oxygen, reduced flavin or flavoprotein as one donor, and incorporation of one atom of oxygen"/>
    <property type="evidence" value="ECO:0007669"/>
    <property type="project" value="TreeGrafter"/>
</dbReference>
<dbReference type="GO" id="GO:0020037">
    <property type="term" value="F:heme binding"/>
    <property type="evidence" value="ECO:0007669"/>
    <property type="project" value="InterPro"/>
</dbReference>
<comment type="subcellular location">
    <subcellularLocation>
        <location evidence="4">Endoplasmic reticulum membrane</location>
        <topology evidence="4">Peripheral membrane protein</topology>
    </subcellularLocation>
    <subcellularLocation>
        <location evidence="3">Microsome membrane</location>
        <topology evidence="3">Peripheral membrane protein</topology>
    </subcellularLocation>
</comment>
<comment type="caution">
    <text evidence="16">The sequence shown here is derived from an EMBL/GenBank/DDBJ whole genome shotgun (WGS) entry which is preliminary data.</text>
</comment>
<keyword evidence="6 14" id="KW-0349">Heme</keyword>
<dbReference type="InterPro" id="IPR036396">
    <property type="entry name" value="Cyt_P450_sf"/>
</dbReference>
<dbReference type="GO" id="GO:0006082">
    <property type="term" value="P:organic acid metabolic process"/>
    <property type="evidence" value="ECO:0007669"/>
    <property type="project" value="TreeGrafter"/>
</dbReference>
<dbReference type="PRINTS" id="PR00463">
    <property type="entry name" value="EP450I"/>
</dbReference>
<dbReference type="GO" id="GO:0006805">
    <property type="term" value="P:xenobiotic metabolic process"/>
    <property type="evidence" value="ECO:0007669"/>
    <property type="project" value="TreeGrafter"/>
</dbReference>
<evidence type="ECO:0000256" key="3">
    <source>
        <dbReference type="ARBA" id="ARBA00004174"/>
    </source>
</evidence>
<evidence type="ECO:0000256" key="4">
    <source>
        <dbReference type="ARBA" id="ARBA00004406"/>
    </source>
</evidence>
<reference evidence="16 17" key="1">
    <citation type="journal article" date="2019" name="PLoS Biol.">
        <title>Sex chromosomes control vertical transmission of feminizing Wolbachia symbionts in an isopod.</title>
        <authorList>
            <person name="Becking T."/>
            <person name="Chebbi M.A."/>
            <person name="Giraud I."/>
            <person name="Moumen B."/>
            <person name="Laverre T."/>
            <person name="Caubet Y."/>
            <person name="Peccoud J."/>
            <person name="Gilbert C."/>
            <person name="Cordaux R."/>
        </authorList>
    </citation>
    <scope>NUCLEOTIDE SEQUENCE [LARGE SCALE GENOMIC DNA]</scope>
    <source>
        <strain evidence="16">ANa2</strain>
        <tissue evidence="16">Whole body excluding digestive tract and cuticle</tissue>
    </source>
</reference>
<keyword evidence="10 15" id="KW-0560">Oxidoreductase</keyword>
<evidence type="ECO:0000256" key="5">
    <source>
        <dbReference type="ARBA" id="ARBA00010617"/>
    </source>
</evidence>
<dbReference type="GO" id="GO:0005789">
    <property type="term" value="C:endoplasmic reticulum membrane"/>
    <property type="evidence" value="ECO:0007669"/>
    <property type="project" value="UniProtKB-SubCell"/>
</dbReference>
<gene>
    <name evidence="16" type="ORF">Anas_04906</name>
</gene>
<sequence>MNPRDFIDYYLIEMKEKKNPNYSHFDITDLKKIMLELFITGQETTSNMTRWFLIYMSRFQEIQERIQKEIDKVVPRDSLPGLEHRNELTYLDATINEVQRHCSMLPIGIIKCAAKDVRLEGFDIPKGTMIMSVAALSHRDPTYFDAPNEFNPSRFLDENGKYFPTCDGFQAFGIGKRQCLGEQFARMELYLMIAALMQNFTFAPPDDEGQMSLAPSTVRGFHDPRMEQKFKIRLRN</sequence>
<dbReference type="InterPro" id="IPR002401">
    <property type="entry name" value="Cyt_P450_E_grp-I"/>
</dbReference>
<evidence type="ECO:0000256" key="9">
    <source>
        <dbReference type="ARBA" id="ARBA00022848"/>
    </source>
</evidence>
<keyword evidence="12 15" id="KW-0503">Monooxygenase</keyword>
<evidence type="ECO:0000256" key="14">
    <source>
        <dbReference type="PIRSR" id="PIRSR602401-1"/>
    </source>
</evidence>
<name>A0A5N5SSI5_9CRUS</name>
<evidence type="ECO:0000256" key="1">
    <source>
        <dbReference type="ARBA" id="ARBA00001971"/>
    </source>
</evidence>
<dbReference type="InterPro" id="IPR017972">
    <property type="entry name" value="Cyt_P450_CS"/>
</dbReference>
<evidence type="ECO:0000313" key="16">
    <source>
        <dbReference type="EMBL" id="KAB7495600.1"/>
    </source>
</evidence>
<evidence type="ECO:0000256" key="15">
    <source>
        <dbReference type="RuleBase" id="RU000461"/>
    </source>
</evidence>
<proteinExistence type="inferred from homology"/>
<keyword evidence="8" id="KW-0256">Endoplasmic reticulum</keyword>
<keyword evidence="9" id="KW-0492">Microsome</keyword>
<evidence type="ECO:0000256" key="10">
    <source>
        <dbReference type="ARBA" id="ARBA00023002"/>
    </source>
</evidence>
<evidence type="ECO:0000256" key="7">
    <source>
        <dbReference type="ARBA" id="ARBA00022723"/>
    </source>
</evidence>
<evidence type="ECO:0000256" key="12">
    <source>
        <dbReference type="ARBA" id="ARBA00023033"/>
    </source>
</evidence>
<evidence type="ECO:0000256" key="6">
    <source>
        <dbReference type="ARBA" id="ARBA00022617"/>
    </source>
</evidence>
<dbReference type="InterPro" id="IPR001128">
    <property type="entry name" value="Cyt_P450"/>
</dbReference>
<evidence type="ECO:0000256" key="8">
    <source>
        <dbReference type="ARBA" id="ARBA00022824"/>
    </source>
</evidence>
<dbReference type="InterPro" id="IPR050182">
    <property type="entry name" value="Cytochrome_P450_fam2"/>
</dbReference>
<evidence type="ECO:0000256" key="11">
    <source>
        <dbReference type="ARBA" id="ARBA00023004"/>
    </source>
</evidence>
<accession>A0A5N5SSI5</accession>
<dbReference type="Pfam" id="PF00067">
    <property type="entry name" value="p450"/>
    <property type="match status" value="1"/>
</dbReference>
<dbReference type="EMBL" id="SEYY01022362">
    <property type="protein sequence ID" value="KAB7495600.1"/>
    <property type="molecule type" value="Genomic_DNA"/>
</dbReference>
<keyword evidence="17" id="KW-1185">Reference proteome</keyword>
<dbReference type="AlphaFoldDB" id="A0A5N5SSI5"/>
<comment type="cofactor">
    <cofactor evidence="1 14">
        <name>heme</name>
        <dbReference type="ChEBI" id="CHEBI:30413"/>
    </cofactor>
</comment>
<keyword evidence="13" id="KW-0472">Membrane</keyword>
<evidence type="ECO:0000313" key="17">
    <source>
        <dbReference type="Proteomes" id="UP000326759"/>
    </source>
</evidence>
<organism evidence="16 17">
    <name type="scientific">Armadillidium nasatum</name>
    <dbReference type="NCBI Taxonomy" id="96803"/>
    <lineage>
        <taxon>Eukaryota</taxon>
        <taxon>Metazoa</taxon>
        <taxon>Ecdysozoa</taxon>
        <taxon>Arthropoda</taxon>
        <taxon>Crustacea</taxon>
        <taxon>Multicrustacea</taxon>
        <taxon>Malacostraca</taxon>
        <taxon>Eumalacostraca</taxon>
        <taxon>Peracarida</taxon>
        <taxon>Isopoda</taxon>
        <taxon>Oniscidea</taxon>
        <taxon>Crinocheta</taxon>
        <taxon>Armadillidiidae</taxon>
        <taxon>Armadillidium</taxon>
    </lineage>
</organism>
<dbReference type="FunFam" id="1.10.630.10:FF:000238">
    <property type="entry name" value="Cytochrome P450 2A6"/>
    <property type="match status" value="1"/>
</dbReference>
<dbReference type="SUPFAM" id="SSF48264">
    <property type="entry name" value="Cytochrome P450"/>
    <property type="match status" value="1"/>
</dbReference>
<keyword evidence="7 14" id="KW-0479">Metal-binding</keyword>
<evidence type="ECO:0000256" key="2">
    <source>
        <dbReference type="ARBA" id="ARBA00003690"/>
    </source>
</evidence>
<dbReference type="PANTHER" id="PTHR24300">
    <property type="entry name" value="CYTOCHROME P450 508A4-RELATED"/>
    <property type="match status" value="1"/>
</dbReference>
<feature type="binding site" description="axial binding residue" evidence="14">
    <location>
        <position position="179"/>
    </location>
    <ligand>
        <name>heme</name>
        <dbReference type="ChEBI" id="CHEBI:30413"/>
    </ligand>
    <ligandPart>
        <name>Fe</name>
        <dbReference type="ChEBI" id="CHEBI:18248"/>
    </ligandPart>
</feature>
<dbReference type="PRINTS" id="PR00385">
    <property type="entry name" value="P450"/>
</dbReference>